<protein>
    <submittedName>
        <fullName evidence="2 3">Uncharacterized protein</fullName>
    </submittedName>
</protein>
<evidence type="ECO:0000256" key="1">
    <source>
        <dbReference type="SAM" id="MobiDB-lite"/>
    </source>
</evidence>
<reference evidence="3" key="2">
    <citation type="submission" date="2020-05" db="UniProtKB">
        <authorList>
            <consortium name="EnsemblMetazoa"/>
        </authorList>
    </citation>
    <scope>IDENTIFICATION</scope>
    <source>
        <strain evidence="3">wikel</strain>
    </source>
</reference>
<accession>B7Q3V9</accession>
<name>B7Q3V9_IXOSC</name>
<dbReference type="HOGENOM" id="CLU_1733525_0_0_1"/>
<sequence length="151" mass="17045">MHPRSKPFGQRSHSPLGACPRPRPKQIRDPPKIEASAGRSLGFAPVVRSPESRSRPDARRPIDWRGARAPWRNPGRLPSVPENVRVRNRSPHGRQLGRPSLDAADLRPVLRAPPTVRHSVRESPRQRDDLGMNRESSLSAERSFVRPSECR</sequence>
<feature type="region of interest" description="Disordered" evidence="1">
    <location>
        <begin position="1"/>
        <end position="151"/>
    </location>
</feature>
<dbReference type="PaxDb" id="6945-B7Q3V9"/>
<dbReference type="EMBL" id="DS852239">
    <property type="protein sequence ID" value="EEC13531.1"/>
    <property type="molecule type" value="Genomic_DNA"/>
</dbReference>
<dbReference type="EnsemblMetazoa" id="ISCW010378-RA">
    <property type="protein sequence ID" value="ISCW010378-PA"/>
    <property type="gene ID" value="ISCW010378"/>
</dbReference>
<evidence type="ECO:0000313" key="3">
    <source>
        <dbReference type="EnsemblMetazoa" id="ISCW010378-PA"/>
    </source>
</evidence>
<keyword evidence="4" id="KW-1185">Reference proteome</keyword>
<reference evidence="2 4" key="1">
    <citation type="submission" date="2008-03" db="EMBL/GenBank/DDBJ databases">
        <title>Annotation of Ixodes scapularis.</title>
        <authorList>
            <consortium name="Ixodes scapularis Genome Project Consortium"/>
            <person name="Caler E."/>
            <person name="Hannick L.I."/>
            <person name="Bidwell S."/>
            <person name="Joardar V."/>
            <person name="Thiagarajan M."/>
            <person name="Amedeo P."/>
            <person name="Galinsky K.J."/>
            <person name="Schobel S."/>
            <person name="Inman J."/>
            <person name="Hostetler J."/>
            <person name="Miller J."/>
            <person name="Hammond M."/>
            <person name="Megy K."/>
            <person name="Lawson D."/>
            <person name="Kodira C."/>
            <person name="Sutton G."/>
            <person name="Meyer J."/>
            <person name="Hill C.A."/>
            <person name="Birren B."/>
            <person name="Nene V."/>
            <person name="Collins F."/>
            <person name="Alarcon-Chaidez F."/>
            <person name="Wikel S."/>
            <person name="Strausberg R."/>
        </authorList>
    </citation>
    <scope>NUCLEOTIDE SEQUENCE [LARGE SCALE GENOMIC DNA]</scope>
    <source>
        <strain evidence="4">Wikel</strain>
        <strain evidence="2">Wikel colony</strain>
    </source>
</reference>
<feature type="compositionally biased region" description="Basic and acidic residues" evidence="1">
    <location>
        <begin position="119"/>
        <end position="132"/>
    </location>
</feature>
<feature type="compositionally biased region" description="Basic and acidic residues" evidence="1">
    <location>
        <begin position="50"/>
        <end position="66"/>
    </location>
</feature>
<dbReference type="EMBL" id="ABJB010189980">
    <property type="status" value="NOT_ANNOTATED_CDS"/>
    <property type="molecule type" value="Genomic_DNA"/>
</dbReference>
<dbReference type="AlphaFoldDB" id="B7Q3V9"/>
<gene>
    <name evidence="2" type="ORF">IscW_ISCW010378</name>
</gene>
<dbReference type="InParanoid" id="B7Q3V9"/>
<dbReference type="VEuPathDB" id="VectorBase:ISCW010378"/>
<evidence type="ECO:0000313" key="4">
    <source>
        <dbReference type="Proteomes" id="UP000001555"/>
    </source>
</evidence>
<organism>
    <name type="scientific">Ixodes scapularis</name>
    <name type="common">Black-legged tick</name>
    <name type="synonym">Deer tick</name>
    <dbReference type="NCBI Taxonomy" id="6945"/>
    <lineage>
        <taxon>Eukaryota</taxon>
        <taxon>Metazoa</taxon>
        <taxon>Ecdysozoa</taxon>
        <taxon>Arthropoda</taxon>
        <taxon>Chelicerata</taxon>
        <taxon>Arachnida</taxon>
        <taxon>Acari</taxon>
        <taxon>Parasitiformes</taxon>
        <taxon>Ixodida</taxon>
        <taxon>Ixodoidea</taxon>
        <taxon>Ixodidae</taxon>
        <taxon>Ixodinae</taxon>
        <taxon>Ixodes</taxon>
    </lineage>
</organism>
<proteinExistence type="predicted"/>
<dbReference type="Proteomes" id="UP000001555">
    <property type="component" value="Unassembled WGS sequence"/>
</dbReference>
<dbReference type="VEuPathDB" id="VectorBase:ISCI010378"/>
<evidence type="ECO:0000313" key="2">
    <source>
        <dbReference type="EMBL" id="EEC13531.1"/>
    </source>
</evidence>